<feature type="domain" description="ABC3 transporter permease C-terminal" evidence="7">
    <location>
        <begin position="689"/>
        <end position="802"/>
    </location>
</feature>
<proteinExistence type="predicted"/>
<feature type="transmembrane region" description="Helical" evidence="6">
    <location>
        <begin position="686"/>
        <end position="706"/>
    </location>
</feature>
<evidence type="ECO:0000256" key="3">
    <source>
        <dbReference type="ARBA" id="ARBA00022692"/>
    </source>
</evidence>
<comment type="subcellular location">
    <subcellularLocation>
        <location evidence="1">Cell membrane</location>
        <topology evidence="1">Multi-pass membrane protein</topology>
    </subcellularLocation>
</comment>
<keyword evidence="2" id="KW-1003">Cell membrane</keyword>
<accession>A0ABX0QDH2</accession>
<evidence type="ECO:0000313" key="10">
    <source>
        <dbReference type="Proteomes" id="UP000606008"/>
    </source>
</evidence>
<feature type="domain" description="MacB-like periplasmic core" evidence="8">
    <location>
        <begin position="20"/>
        <end position="236"/>
    </location>
</feature>
<keyword evidence="10" id="KW-1185">Reference proteome</keyword>
<protein>
    <submittedName>
        <fullName evidence="9">FtsX-like permease family protein</fullName>
    </submittedName>
</protein>
<evidence type="ECO:0000256" key="6">
    <source>
        <dbReference type="SAM" id="Phobius"/>
    </source>
</evidence>
<dbReference type="InterPro" id="IPR025857">
    <property type="entry name" value="MacB_PCD"/>
</dbReference>
<feature type="transmembrane region" description="Helical" evidence="6">
    <location>
        <begin position="293"/>
        <end position="315"/>
    </location>
</feature>
<name>A0ABX0QDH2_9BACT</name>
<reference evidence="10" key="2">
    <citation type="submission" date="2023-07" db="EMBL/GenBank/DDBJ databases">
        <authorList>
            <person name="Jung D.-H."/>
        </authorList>
    </citation>
    <scope>NUCLEOTIDE SEQUENCE [LARGE SCALE GENOMIC DNA]</scope>
    <source>
        <strain evidence="10">JA-25</strain>
    </source>
</reference>
<keyword evidence="4 6" id="KW-1133">Transmembrane helix</keyword>
<evidence type="ECO:0000256" key="2">
    <source>
        <dbReference type="ARBA" id="ARBA00022475"/>
    </source>
</evidence>
<comment type="caution">
    <text evidence="9">The sequence shown here is derived from an EMBL/GenBank/DDBJ whole genome shotgun (WGS) entry which is preliminary data.</text>
</comment>
<evidence type="ECO:0000259" key="8">
    <source>
        <dbReference type="Pfam" id="PF12704"/>
    </source>
</evidence>
<dbReference type="InterPro" id="IPR050250">
    <property type="entry name" value="Macrolide_Exporter_MacB"/>
</dbReference>
<dbReference type="Proteomes" id="UP000606008">
    <property type="component" value="Unassembled WGS sequence"/>
</dbReference>
<feature type="domain" description="MacB-like periplasmic core" evidence="8">
    <location>
        <begin position="475"/>
        <end position="613"/>
    </location>
</feature>
<gene>
    <name evidence="9" type="ORF">F7231_09795</name>
</gene>
<sequence>MFQNHLKIAWRNLIRNKAFSAINIVGLAIGLGTCLLIGLFILDELSYDRYNEKADRIVRVVFRASINGQKIREAHVMPPVAQILKANYPEVEAATRLRAAWPSLVTYGEKSFPNERFAYVDPNFFEVFTLPLVSGNTKTALSEPNTVIISQAAAEKYFGRENPVGKVLTVKSWNMAFTVTGVMNDVPTNSHFHGDFFASMVGAPDANSTSMMTSEYHTYLVLPTGYDYKQLEAKLPKIVATYMGPQLQKAFGMTMNEFLQKGNQIGLFLNLLTDIHLNSDTTGNLEAGGDIQYVWIFGAIAVFMLLIACINFMNLSTAGASKRGKEVGVRKVLGSLRSSLTSQFLIESLLLTAVALILAVVLVAIALPFFDDLAGKELSLSRLKSPWLMPGILLLGTLVGLLAGSYPAFFLSSFKPIAVLKGGTPFSRAGRSGVGVRSGLVVFQFFIAMLLMVGTTVVYQQLNFIQNTKLGYDKDQVLVLRDAWRLGKNEAAFRQQLEQDSRVANVSVSGYLPAGPTNNNNFISYADDNSAQLITTLRYDIDGRYIPTMGMEMVAGRNFSPQFPTDSTGVILNETAVKAYGWTGNALGHTITHTENDGSRLTYRVLGVVKDFHFKSFHERITPLLMVLGKGEGSIIIKAKTKDVSGLLASLNKQWDAFKPEVPFSYSFLDESLMQTYLAEQQTGRVLGLFSGLTIFVACLGLFGLAMFTAEQRRKEIGVRKVLGATVASVVGLLSKDVLKPVLIAIALASPIAWWAMNAWLADFAYKIDIQWWVFAIAGTLAVAVALLTVSFQSIKAALMNPVKSLRSE</sequence>
<dbReference type="PANTHER" id="PTHR30572:SF18">
    <property type="entry name" value="ABC-TYPE MACROLIDE FAMILY EXPORT SYSTEM PERMEASE COMPONENT 2"/>
    <property type="match status" value="1"/>
</dbReference>
<dbReference type="PANTHER" id="PTHR30572">
    <property type="entry name" value="MEMBRANE COMPONENT OF TRANSPORTER-RELATED"/>
    <property type="match status" value="1"/>
</dbReference>
<reference evidence="10" key="1">
    <citation type="submission" date="2019-09" db="EMBL/GenBank/DDBJ databases">
        <authorList>
            <person name="Jung D.-H."/>
        </authorList>
    </citation>
    <scope>NUCLEOTIDE SEQUENCE [LARGE SCALE GENOMIC DNA]</scope>
    <source>
        <strain evidence="10">JA-25</strain>
    </source>
</reference>
<keyword evidence="5 6" id="KW-0472">Membrane</keyword>
<feature type="transmembrane region" description="Helical" evidence="6">
    <location>
        <begin position="387"/>
        <end position="414"/>
    </location>
</feature>
<feature type="transmembrane region" description="Helical" evidence="6">
    <location>
        <begin position="434"/>
        <end position="459"/>
    </location>
</feature>
<evidence type="ECO:0000259" key="7">
    <source>
        <dbReference type="Pfam" id="PF02687"/>
    </source>
</evidence>
<keyword evidence="3 6" id="KW-0812">Transmembrane</keyword>
<evidence type="ECO:0000256" key="1">
    <source>
        <dbReference type="ARBA" id="ARBA00004651"/>
    </source>
</evidence>
<evidence type="ECO:0000256" key="5">
    <source>
        <dbReference type="ARBA" id="ARBA00023136"/>
    </source>
</evidence>
<dbReference type="EMBL" id="WAEL01000003">
    <property type="protein sequence ID" value="NID10464.1"/>
    <property type="molecule type" value="Genomic_DNA"/>
</dbReference>
<feature type="transmembrane region" description="Helical" evidence="6">
    <location>
        <begin position="21"/>
        <end position="42"/>
    </location>
</feature>
<organism evidence="9 10">
    <name type="scientific">Fibrivirga algicola</name>
    <dbReference type="NCBI Taxonomy" id="2950420"/>
    <lineage>
        <taxon>Bacteria</taxon>
        <taxon>Pseudomonadati</taxon>
        <taxon>Bacteroidota</taxon>
        <taxon>Cytophagia</taxon>
        <taxon>Cytophagales</taxon>
        <taxon>Spirosomataceae</taxon>
        <taxon>Fibrivirga</taxon>
    </lineage>
</organism>
<feature type="transmembrane region" description="Helical" evidence="6">
    <location>
        <begin position="773"/>
        <end position="795"/>
    </location>
</feature>
<dbReference type="Pfam" id="PF02687">
    <property type="entry name" value="FtsX"/>
    <property type="match status" value="2"/>
</dbReference>
<dbReference type="Pfam" id="PF12704">
    <property type="entry name" value="MacB_PCD"/>
    <property type="match status" value="2"/>
</dbReference>
<dbReference type="InterPro" id="IPR003838">
    <property type="entry name" value="ABC3_permease_C"/>
</dbReference>
<feature type="transmembrane region" description="Helical" evidence="6">
    <location>
        <begin position="741"/>
        <end position="761"/>
    </location>
</feature>
<feature type="transmembrane region" description="Helical" evidence="6">
    <location>
        <begin position="344"/>
        <end position="367"/>
    </location>
</feature>
<evidence type="ECO:0000256" key="4">
    <source>
        <dbReference type="ARBA" id="ARBA00022989"/>
    </source>
</evidence>
<dbReference type="RefSeq" id="WP_166691765.1">
    <property type="nucleotide sequence ID" value="NZ_WAEL01000003.1"/>
</dbReference>
<feature type="domain" description="ABC3 transporter permease C-terminal" evidence="7">
    <location>
        <begin position="299"/>
        <end position="414"/>
    </location>
</feature>
<evidence type="ECO:0000313" key="9">
    <source>
        <dbReference type="EMBL" id="NID10464.1"/>
    </source>
</evidence>